<evidence type="ECO:0000313" key="3">
    <source>
        <dbReference type="Proteomes" id="UP000076623"/>
    </source>
</evidence>
<dbReference type="RefSeq" id="WP_066394345.1">
    <property type="nucleotide sequence ID" value="NZ_CP015378.1"/>
</dbReference>
<accession>A0A160IMD8</accession>
<sequence>MKSNTHLLGGVVAGAAYKAFTDLPPETLQHELTFFGAAVLGSLLPDLCHPGSYLGKKTVLLSKTISKTFGHRTVTHSWIMILLLFLLPQWIDWRLEESLSIGLVVGVLSHLVLDAATSRGIQLLYPLPIRFRFPFYTKTGSKTETNIASLLGLIAAVLMIHLYIVSLF</sequence>
<keyword evidence="1" id="KW-0472">Membrane</keyword>
<dbReference type="Pfam" id="PF04307">
    <property type="entry name" value="YdjM"/>
    <property type="match status" value="1"/>
</dbReference>
<evidence type="ECO:0000313" key="2">
    <source>
        <dbReference type="EMBL" id="ANC77147.1"/>
    </source>
</evidence>
<protein>
    <recommendedName>
        <fullName evidence="4">Metal-dependent hydrolase</fullName>
    </recommendedName>
</protein>
<dbReference type="Proteomes" id="UP000076623">
    <property type="component" value="Chromosome"/>
</dbReference>
<dbReference type="EMBL" id="CP015378">
    <property type="protein sequence ID" value="ANC77147.1"/>
    <property type="molecule type" value="Genomic_DNA"/>
</dbReference>
<proteinExistence type="predicted"/>
<dbReference type="PANTHER" id="PTHR35531">
    <property type="entry name" value="INNER MEMBRANE PROTEIN YBCI-RELATED"/>
    <property type="match status" value="1"/>
</dbReference>
<reference evidence="2 3" key="1">
    <citation type="submission" date="2016-04" db="EMBL/GenBank/DDBJ databases">
        <title>Complete genome sequence of Fictibacillus phosphorivorans G25-29, a strain toxic to nematodes.</title>
        <authorList>
            <person name="Zheng Z."/>
        </authorList>
    </citation>
    <scope>NUCLEOTIDE SEQUENCE [LARGE SCALE GENOMIC DNA]</scope>
    <source>
        <strain evidence="2 3">G25-29</strain>
    </source>
</reference>
<name>A0A160IMD8_9BACL</name>
<feature type="transmembrane region" description="Helical" evidence="1">
    <location>
        <begin position="146"/>
        <end position="165"/>
    </location>
</feature>
<dbReference type="KEGG" id="fpn:ABE65_010185"/>
<feature type="transmembrane region" description="Helical" evidence="1">
    <location>
        <begin position="73"/>
        <end position="91"/>
    </location>
</feature>
<dbReference type="InterPro" id="IPR016956">
    <property type="entry name" value="YdjM"/>
</dbReference>
<dbReference type="PANTHER" id="PTHR35531:SF1">
    <property type="entry name" value="INNER MEMBRANE PROTEIN YBCI-RELATED"/>
    <property type="match status" value="1"/>
</dbReference>
<evidence type="ECO:0008006" key="4">
    <source>
        <dbReference type="Google" id="ProtNLM"/>
    </source>
</evidence>
<dbReference type="STRING" id="1221500.ABE65_010185"/>
<organism evidence="2 3">
    <name type="scientific">Fictibacillus phosphorivorans</name>
    <dbReference type="NCBI Taxonomy" id="1221500"/>
    <lineage>
        <taxon>Bacteria</taxon>
        <taxon>Bacillati</taxon>
        <taxon>Bacillota</taxon>
        <taxon>Bacilli</taxon>
        <taxon>Bacillales</taxon>
        <taxon>Fictibacillaceae</taxon>
        <taxon>Fictibacillus</taxon>
    </lineage>
</organism>
<gene>
    <name evidence="2" type="ORF">ABE65_010185</name>
</gene>
<evidence type="ECO:0000256" key="1">
    <source>
        <dbReference type="SAM" id="Phobius"/>
    </source>
</evidence>
<keyword evidence="3" id="KW-1185">Reference proteome</keyword>
<keyword evidence="1" id="KW-1133">Transmembrane helix</keyword>
<dbReference type="InterPro" id="IPR007404">
    <property type="entry name" value="YdjM-like"/>
</dbReference>
<dbReference type="AlphaFoldDB" id="A0A160IMD8"/>
<dbReference type="PIRSF" id="PIRSF030780">
    <property type="entry name" value="Md_memb_hyd_prd"/>
    <property type="match status" value="1"/>
</dbReference>
<keyword evidence="1" id="KW-0812">Transmembrane</keyword>